<dbReference type="Proteomes" id="UP000005056">
    <property type="component" value="Unassembled WGS sequence"/>
</dbReference>
<proteinExistence type="predicted"/>
<evidence type="ECO:0000313" key="2">
    <source>
        <dbReference type="Proteomes" id="UP000005056"/>
    </source>
</evidence>
<accession>A0AAN3SDI9</accession>
<sequence>MGWRDERECARWPPHPNPLPRGARGPIVLNIEYCARFLPLPIGVRGDACSIPNLIAHTHLPFSALHPPVADAPDQAGAGDRPAACGDLQTGGGGRHIVCADRRSLHAASRRRANLHSLAHGQGYKRH</sequence>
<reference evidence="1 2" key="1">
    <citation type="submission" date="2010-09" db="EMBL/GenBank/DDBJ databases">
        <authorList>
            <person name="Weinstock G."/>
            <person name="Sodergren E."/>
            <person name="Clifton S."/>
            <person name="Fulton L."/>
            <person name="Fulton B."/>
            <person name="Courtney L."/>
            <person name="Fronick C."/>
            <person name="Harrison M."/>
            <person name="Strong C."/>
            <person name="Farmer C."/>
            <person name="Delahaunty K."/>
            <person name="Markovic C."/>
            <person name="Hall O."/>
            <person name="Minx P."/>
            <person name="Tomlinson C."/>
            <person name="Mitreva M."/>
            <person name="Hou S."/>
            <person name="Chen J."/>
            <person name="Wollam A."/>
            <person name="Pepin K.H."/>
            <person name="Johnson M."/>
            <person name="Bhonagiri V."/>
            <person name="Zhang X."/>
            <person name="Suruliraj S."/>
            <person name="Warren W."/>
            <person name="Chinwalla A."/>
            <person name="Mardis E.R."/>
            <person name="Wilson R.K."/>
        </authorList>
    </citation>
    <scope>NUCLEOTIDE SEQUENCE [LARGE SCALE GENOMIC DNA]</scope>
    <source>
        <strain evidence="1 2">MS 85-1</strain>
    </source>
</reference>
<gene>
    <name evidence="1" type="ORF">HMPREF9350_04370</name>
</gene>
<organism evidence="1 2">
    <name type="scientific">Escherichia coli MS 85-1</name>
    <dbReference type="NCBI Taxonomy" id="679202"/>
    <lineage>
        <taxon>Bacteria</taxon>
        <taxon>Pseudomonadati</taxon>
        <taxon>Pseudomonadota</taxon>
        <taxon>Gammaproteobacteria</taxon>
        <taxon>Enterobacterales</taxon>
        <taxon>Enterobacteriaceae</taxon>
        <taxon>Escherichia</taxon>
    </lineage>
</organism>
<dbReference type="EMBL" id="ADWQ01000025">
    <property type="protein sequence ID" value="EFU33741.1"/>
    <property type="molecule type" value="Genomic_DNA"/>
</dbReference>
<protein>
    <submittedName>
        <fullName evidence="1">Uncharacterized protein</fullName>
    </submittedName>
</protein>
<dbReference type="AlphaFoldDB" id="A0AAN3SDI9"/>
<comment type="caution">
    <text evidence="1">The sequence shown here is derived from an EMBL/GenBank/DDBJ whole genome shotgun (WGS) entry which is preliminary data.</text>
</comment>
<evidence type="ECO:0000313" key="1">
    <source>
        <dbReference type="EMBL" id="EFU33741.1"/>
    </source>
</evidence>
<name>A0AAN3SDI9_ECOLX</name>